<dbReference type="InterPro" id="IPR017871">
    <property type="entry name" value="ABC_transporter-like_CS"/>
</dbReference>
<comment type="caution">
    <text evidence="11">The sequence shown here is derived from an EMBL/GenBank/DDBJ whole genome shotgun (WGS) entry which is preliminary data.</text>
</comment>
<keyword evidence="6 8" id="KW-0472">Membrane</keyword>
<evidence type="ECO:0000313" key="11">
    <source>
        <dbReference type="EMBL" id="GAA2884499.1"/>
    </source>
</evidence>
<dbReference type="SUPFAM" id="SSF90123">
    <property type="entry name" value="ABC transporter transmembrane region"/>
    <property type="match status" value="1"/>
</dbReference>
<feature type="transmembrane region" description="Helical" evidence="8">
    <location>
        <begin position="193"/>
        <end position="210"/>
    </location>
</feature>
<evidence type="ECO:0000313" key="12">
    <source>
        <dbReference type="Proteomes" id="UP001500831"/>
    </source>
</evidence>
<dbReference type="PROSITE" id="PS50929">
    <property type="entry name" value="ABC_TM1F"/>
    <property type="match status" value="1"/>
</dbReference>
<reference evidence="11 12" key="1">
    <citation type="journal article" date="2019" name="Int. J. Syst. Evol. Microbiol.">
        <title>The Global Catalogue of Microorganisms (GCM) 10K type strain sequencing project: providing services to taxonomists for standard genome sequencing and annotation.</title>
        <authorList>
            <consortium name="The Broad Institute Genomics Platform"/>
            <consortium name="The Broad Institute Genome Sequencing Center for Infectious Disease"/>
            <person name="Wu L."/>
            <person name="Ma J."/>
        </authorList>
    </citation>
    <scope>NUCLEOTIDE SEQUENCE [LARGE SCALE GENOMIC DNA]</scope>
    <source>
        <strain evidence="11 12">JCM 6242</strain>
    </source>
</reference>
<dbReference type="Gene3D" id="3.40.50.300">
    <property type="entry name" value="P-loop containing nucleotide triphosphate hydrolases"/>
    <property type="match status" value="1"/>
</dbReference>
<dbReference type="Gene3D" id="1.20.1560.10">
    <property type="entry name" value="ABC transporter type 1, transmembrane domain"/>
    <property type="match status" value="1"/>
</dbReference>
<dbReference type="InterPro" id="IPR003439">
    <property type="entry name" value="ABC_transporter-like_ATP-bd"/>
</dbReference>
<protein>
    <submittedName>
        <fullName evidence="11">ABC transporter ATP-binding protein</fullName>
    </submittedName>
</protein>
<dbReference type="RefSeq" id="WP_344975663.1">
    <property type="nucleotide sequence ID" value="NZ_BAAAVI010000036.1"/>
</dbReference>
<feature type="transmembrane region" description="Helical" evidence="8">
    <location>
        <begin position="51"/>
        <end position="77"/>
    </location>
</feature>
<dbReference type="Pfam" id="PF00005">
    <property type="entry name" value="ABC_tran"/>
    <property type="match status" value="1"/>
</dbReference>
<gene>
    <name evidence="11" type="ORF">GCM10010517_47880</name>
</gene>
<keyword evidence="2 8" id="KW-0812">Transmembrane</keyword>
<evidence type="ECO:0000256" key="3">
    <source>
        <dbReference type="ARBA" id="ARBA00022741"/>
    </source>
</evidence>
<feature type="transmembrane region" description="Helical" evidence="8">
    <location>
        <begin position="277"/>
        <end position="298"/>
    </location>
</feature>
<dbReference type="GO" id="GO:0005524">
    <property type="term" value="F:ATP binding"/>
    <property type="evidence" value="ECO:0007669"/>
    <property type="project" value="UniProtKB-KW"/>
</dbReference>
<sequence length="653" mass="67740">MPRRFLTRPRPGPGAGLSCAVMAELSRARDRSPAGDGGRLLLGLLRPRRRALAVAAVWSLVEGLPGLLSGLLVATALDRGFLTGRPGVGLAWLGLLGLSMFVQAVATRAMFPHLAAVVEPLRDDLVTAVVTAVVTRAADDSEPPDTAAVTRLTAQVETVRNLVSALLRSTRALGVSLIAALSGLLALSPVAAALAAVPLTVAVLVFVRLLRVLVVRQRALILAEETLTSRTAPVLAGLRDIAACGADRQAHATVRAAVAAQAAAMRALAWAGAGRRLVVLLGAHFPLVGLLVAAPSLVRDGHLSAGEVVGVATYLVTGLDPALRALVGVTGGWGVALAVTLRRLAETITPPSAPAPGPPAVTARPLPAGAAPVTHPVAVPAGHRLRVRGLGFAYAPQATPVVHDLDLTVGEGEHLAVIGPSGIGKSTLSMLLAGLRRPTDGGVWLGDLPLHAVSRHHLRRTMALVPQEAYVFAGTVRENLAYLCPDAGDVRLLDAAHAVGARPLVERLGGLDAVIGEPSALSAGERQLIALARVYASPARVVVLDEATCHLDPVAEHRAETAFAAREGTLIVIAHRISSALRAQRVLLMDGTSALTGTHRELLARSPLYADLVGHWHGDGAEPGESRSPVTDPSAVAVPTAARLSRPRRLRER</sequence>
<keyword evidence="5 8" id="KW-1133">Transmembrane helix</keyword>
<dbReference type="PANTHER" id="PTHR24221:SF654">
    <property type="entry name" value="ATP-BINDING CASSETTE SUB-FAMILY B MEMBER 6"/>
    <property type="match status" value="1"/>
</dbReference>
<dbReference type="PROSITE" id="PS50893">
    <property type="entry name" value="ABC_TRANSPORTER_2"/>
    <property type="match status" value="1"/>
</dbReference>
<dbReference type="SUPFAM" id="SSF52540">
    <property type="entry name" value="P-loop containing nucleoside triphosphate hydrolases"/>
    <property type="match status" value="1"/>
</dbReference>
<keyword evidence="12" id="KW-1185">Reference proteome</keyword>
<dbReference type="InterPro" id="IPR003593">
    <property type="entry name" value="AAA+_ATPase"/>
</dbReference>
<keyword evidence="4 11" id="KW-0067">ATP-binding</keyword>
<evidence type="ECO:0000256" key="6">
    <source>
        <dbReference type="ARBA" id="ARBA00023136"/>
    </source>
</evidence>
<evidence type="ECO:0000256" key="8">
    <source>
        <dbReference type="SAM" id="Phobius"/>
    </source>
</evidence>
<evidence type="ECO:0000256" key="4">
    <source>
        <dbReference type="ARBA" id="ARBA00022840"/>
    </source>
</evidence>
<dbReference type="SMART" id="SM00382">
    <property type="entry name" value="AAA"/>
    <property type="match status" value="1"/>
</dbReference>
<evidence type="ECO:0000256" key="7">
    <source>
        <dbReference type="SAM" id="MobiDB-lite"/>
    </source>
</evidence>
<keyword evidence="3" id="KW-0547">Nucleotide-binding</keyword>
<feature type="domain" description="ABC transmembrane type-1" evidence="10">
    <location>
        <begin position="53"/>
        <end position="321"/>
    </location>
</feature>
<dbReference type="InterPro" id="IPR039421">
    <property type="entry name" value="Type_1_exporter"/>
</dbReference>
<dbReference type="InterPro" id="IPR027417">
    <property type="entry name" value="P-loop_NTPase"/>
</dbReference>
<evidence type="ECO:0000259" key="10">
    <source>
        <dbReference type="PROSITE" id="PS50929"/>
    </source>
</evidence>
<accession>A0ABN3W222</accession>
<dbReference type="Proteomes" id="UP001500831">
    <property type="component" value="Unassembled WGS sequence"/>
</dbReference>
<evidence type="ECO:0000256" key="2">
    <source>
        <dbReference type="ARBA" id="ARBA00022692"/>
    </source>
</evidence>
<organism evidence="11 12">
    <name type="scientific">Streptosporangium fragile</name>
    <dbReference type="NCBI Taxonomy" id="46186"/>
    <lineage>
        <taxon>Bacteria</taxon>
        <taxon>Bacillati</taxon>
        <taxon>Actinomycetota</taxon>
        <taxon>Actinomycetes</taxon>
        <taxon>Streptosporangiales</taxon>
        <taxon>Streptosporangiaceae</taxon>
        <taxon>Streptosporangium</taxon>
    </lineage>
</organism>
<feature type="domain" description="ABC transporter" evidence="9">
    <location>
        <begin position="385"/>
        <end position="616"/>
    </location>
</feature>
<name>A0ABN3W222_9ACTN</name>
<feature type="region of interest" description="Disordered" evidence="7">
    <location>
        <begin position="619"/>
        <end position="653"/>
    </location>
</feature>
<dbReference type="EMBL" id="BAAAVI010000036">
    <property type="protein sequence ID" value="GAA2884499.1"/>
    <property type="molecule type" value="Genomic_DNA"/>
</dbReference>
<evidence type="ECO:0000256" key="5">
    <source>
        <dbReference type="ARBA" id="ARBA00022989"/>
    </source>
</evidence>
<dbReference type="InterPro" id="IPR036640">
    <property type="entry name" value="ABC1_TM_sf"/>
</dbReference>
<dbReference type="PROSITE" id="PS00211">
    <property type="entry name" value="ABC_TRANSPORTER_1"/>
    <property type="match status" value="1"/>
</dbReference>
<feature type="transmembrane region" description="Helical" evidence="8">
    <location>
        <begin position="89"/>
        <end position="106"/>
    </location>
</feature>
<dbReference type="InterPro" id="IPR011527">
    <property type="entry name" value="ABC1_TM_dom"/>
</dbReference>
<dbReference type="PANTHER" id="PTHR24221">
    <property type="entry name" value="ATP-BINDING CASSETTE SUB-FAMILY B"/>
    <property type="match status" value="1"/>
</dbReference>
<evidence type="ECO:0000259" key="9">
    <source>
        <dbReference type="PROSITE" id="PS50893"/>
    </source>
</evidence>
<proteinExistence type="predicted"/>
<evidence type="ECO:0000256" key="1">
    <source>
        <dbReference type="ARBA" id="ARBA00004651"/>
    </source>
</evidence>
<comment type="subcellular location">
    <subcellularLocation>
        <location evidence="1">Cell membrane</location>
        <topology evidence="1">Multi-pass membrane protein</topology>
    </subcellularLocation>
</comment>